<proteinExistence type="predicted"/>
<dbReference type="RefSeq" id="WP_208817845.1">
    <property type="nucleotide sequence ID" value="NZ_WVUH01000595.1"/>
</dbReference>
<gene>
    <name evidence="2" type="ORF">GSF22_33035</name>
</gene>
<protein>
    <submittedName>
        <fullName evidence="2">DUF2726 domain-containing protein</fullName>
    </submittedName>
</protein>
<feature type="non-terminal residue" evidence="2">
    <location>
        <position position="225"/>
    </location>
</feature>
<dbReference type="Proteomes" id="UP000823521">
    <property type="component" value="Unassembled WGS sequence"/>
</dbReference>
<dbReference type="Pfam" id="PF10881">
    <property type="entry name" value="DUF2726"/>
    <property type="match status" value="1"/>
</dbReference>
<reference evidence="2 3" key="1">
    <citation type="submission" date="2019-12" db="EMBL/GenBank/DDBJ databases">
        <title>Whole genome sequencing of endophytic Actinobacterium Micromonospora sp. MPMI6T.</title>
        <authorList>
            <person name="Evv R."/>
            <person name="Podile A.R."/>
        </authorList>
    </citation>
    <scope>NUCLEOTIDE SEQUENCE [LARGE SCALE GENOMIC DNA]</scope>
    <source>
        <strain evidence="2 3">MPMI6</strain>
    </source>
</reference>
<name>A0ABS3W2F9_MICEH</name>
<evidence type="ECO:0000259" key="1">
    <source>
        <dbReference type="Pfam" id="PF10881"/>
    </source>
</evidence>
<evidence type="ECO:0000313" key="2">
    <source>
        <dbReference type="EMBL" id="MBO4210783.1"/>
    </source>
</evidence>
<evidence type="ECO:0000313" key="3">
    <source>
        <dbReference type="Proteomes" id="UP000823521"/>
    </source>
</evidence>
<organism evidence="2 3">
    <name type="scientific">Micromonospora echinofusca</name>
    <dbReference type="NCBI Taxonomy" id="47858"/>
    <lineage>
        <taxon>Bacteria</taxon>
        <taxon>Bacillati</taxon>
        <taxon>Actinomycetota</taxon>
        <taxon>Actinomycetes</taxon>
        <taxon>Micromonosporales</taxon>
        <taxon>Micromonosporaceae</taxon>
        <taxon>Micromonospora</taxon>
    </lineage>
</organism>
<accession>A0ABS3W2F9</accession>
<feature type="domain" description="DUF2726" evidence="1">
    <location>
        <begin position="60"/>
        <end position="124"/>
    </location>
</feature>
<keyword evidence="3" id="KW-1185">Reference proteome</keyword>
<comment type="caution">
    <text evidence="2">The sequence shown here is derived from an EMBL/GenBank/DDBJ whole genome shotgun (WGS) entry which is preliminary data.</text>
</comment>
<dbReference type="InterPro" id="IPR024402">
    <property type="entry name" value="DUF2726"/>
</dbReference>
<sequence>MTATGNGRGDFLRPLVMSGPAGAGGIPGRGFERGDWVVLPDQSLGALVHARPPGVTGNQWNTAIRTRYDFVACDRRTSRPVFAVEVSDPEGAGTGRSGGAERADRMRSAVCDAVGLEVLRIVSPTLRRAGVGRRIVEYLLDARSYAAAVRDAVDPADPLADPPVGYRDIIGRLPDGRDGFVNDLGALARAAAVDAYVSRRLTDPILRGLHARWADGPAEGWGWVE</sequence>
<dbReference type="EMBL" id="WVUH01000595">
    <property type="protein sequence ID" value="MBO4210783.1"/>
    <property type="molecule type" value="Genomic_DNA"/>
</dbReference>